<evidence type="ECO:0000313" key="9">
    <source>
        <dbReference type="Proteomes" id="UP000548787"/>
    </source>
</evidence>
<keyword evidence="3 6" id="KW-0812">Transmembrane</keyword>
<name>A0A7W1YF04_9LIST</name>
<evidence type="ECO:0000256" key="1">
    <source>
        <dbReference type="ARBA" id="ARBA00004651"/>
    </source>
</evidence>
<gene>
    <name evidence="8" type="ORF">HPK16_01980</name>
</gene>
<dbReference type="GO" id="GO:0005886">
    <property type="term" value="C:plasma membrane"/>
    <property type="evidence" value="ECO:0007669"/>
    <property type="project" value="UniProtKB-SubCell"/>
</dbReference>
<organism evidence="8 9">
    <name type="scientific">Listeria rustica</name>
    <dbReference type="NCBI Taxonomy" id="2713503"/>
    <lineage>
        <taxon>Bacteria</taxon>
        <taxon>Bacillati</taxon>
        <taxon>Bacillota</taxon>
        <taxon>Bacilli</taxon>
        <taxon>Bacillales</taxon>
        <taxon>Listeriaceae</taxon>
        <taxon>Listeria</taxon>
    </lineage>
</organism>
<keyword evidence="2" id="KW-1003">Cell membrane</keyword>
<evidence type="ECO:0000256" key="6">
    <source>
        <dbReference type="SAM" id="Phobius"/>
    </source>
</evidence>
<dbReference type="PANTHER" id="PTHR36115:SF9">
    <property type="entry name" value="LMO1584 PROTEIN"/>
    <property type="match status" value="1"/>
</dbReference>
<evidence type="ECO:0000256" key="4">
    <source>
        <dbReference type="ARBA" id="ARBA00022989"/>
    </source>
</evidence>
<reference evidence="8 9" key="1">
    <citation type="submission" date="2020-08" db="EMBL/GenBank/DDBJ databases">
        <title>Listeria ohnekaius sp. nov. and Listeria portnoyii sp. nov. isolated from non-agricultural and natural environments.</title>
        <authorList>
            <person name="Weller D."/>
            <person name="Belias A.M."/>
            <person name="Liao J."/>
            <person name="Guo S."/>
            <person name="Orsi R.H."/>
            <person name="Wiedmann M."/>
        </authorList>
    </citation>
    <scope>NUCLEOTIDE SEQUENCE [LARGE SCALE GENOMIC DNA]</scope>
    <source>
        <strain evidence="8 9">FSL W9-0585</strain>
    </source>
</reference>
<accession>A0A7W1YF04</accession>
<comment type="subcellular location">
    <subcellularLocation>
        <location evidence="1">Cell membrane</location>
        <topology evidence="1">Multi-pass membrane protein</topology>
    </subcellularLocation>
</comment>
<comment type="caution">
    <text evidence="8">The sequence shown here is derived from an EMBL/GenBank/DDBJ whole genome shotgun (WGS) entry which is preliminary data.</text>
</comment>
<evidence type="ECO:0000256" key="5">
    <source>
        <dbReference type="ARBA" id="ARBA00023136"/>
    </source>
</evidence>
<dbReference type="Proteomes" id="UP000548787">
    <property type="component" value="Unassembled WGS sequence"/>
</dbReference>
<feature type="domain" description="RDD" evidence="7">
    <location>
        <begin position="39"/>
        <end position="162"/>
    </location>
</feature>
<dbReference type="PANTHER" id="PTHR36115">
    <property type="entry name" value="PROLINE-RICH ANTIGEN HOMOLOG-RELATED"/>
    <property type="match status" value="1"/>
</dbReference>
<dbReference type="Pfam" id="PF06271">
    <property type="entry name" value="RDD"/>
    <property type="match status" value="1"/>
</dbReference>
<sequence>MENKGGVQMEQETLQHTERPVFKYEPPKDEKSGFPTQYYAGFWIRFMAYMIDLLVTTAISGILISPVFRLADWNMDGSFFAIYGALLTLVFLAYFIVMTKIWGQTLGKMIFGIRVVSLKKEKLTWGTVLFREGALRFVTSVVWILYLVCAFTPKKQGIADLLESTAVVHEGYLALDKDWK</sequence>
<evidence type="ECO:0000259" key="7">
    <source>
        <dbReference type="Pfam" id="PF06271"/>
    </source>
</evidence>
<keyword evidence="5 6" id="KW-0472">Membrane</keyword>
<protein>
    <submittedName>
        <fullName evidence="8">RDD family protein</fullName>
    </submittedName>
</protein>
<proteinExistence type="predicted"/>
<evidence type="ECO:0000256" key="2">
    <source>
        <dbReference type="ARBA" id="ARBA00022475"/>
    </source>
</evidence>
<keyword evidence="4 6" id="KW-1133">Transmembrane helix</keyword>
<dbReference type="InterPro" id="IPR051791">
    <property type="entry name" value="Pra-immunoreactive"/>
</dbReference>
<feature type="transmembrane region" description="Helical" evidence="6">
    <location>
        <begin position="46"/>
        <end position="68"/>
    </location>
</feature>
<feature type="transmembrane region" description="Helical" evidence="6">
    <location>
        <begin position="80"/>
        <end position="102"/>
    </location>
</feature>
<keyword evidence="9" id="KW-1185">Reference proteome</keyword>
<evidence type="ECO:0000256" key="3">
    <source>
        <dbReference type="ARBA" id="ARBA00022692"/>
    </source>
</evidence>
<evidence type="ECO:0000313" key="8">
    <source>
        <dbReference type="EMBL" id="MBA3925096.1"/>
    </source>
</evidence>
<dbReference type="AlphaFoldDB" id="A0A7W1YF04"/>
<dbReference type="InterPro" id="IPR010432">
    <property type="entry name" value="RDD"/>
</dbReference>
<dbReference type="EMBL" id="JABJVM010000002">
    <property type="protein sequence ID" value="MBA3925096.1"/>
    <property type="molecule type" value="Genomic_DNA"/>
</dbReference>